<organism evidence="4 5">
    <name type="scientific">Panagrolaimus davidi</name>
    <dbReference type="NCBI Taxonomy" id="227884"/>
    <lineage>
        <taxon>Eukaryota</taxon>
        <taxon>Metazoa</taxon>
        <taxon>Ecdysozoa</taxon>
        <taxon>Nematoda</taxon>
        <taxon>Chromadorea</taxon>
        <taxon>Rhabditida</taxon>
        <taxon>Tylenchina</taxon>
        <taxon>Panagrolaimomorpha</taxon>
        <taxon>Panagrolaimoidea</taxon>
        <taxon>Panagrolaimidae</taxon>
        <taxon>Panagrolaimus</taxon>
    </lineage>
</organism>
<accession>A0A914P8U3</accession>
<dbReference type="GO" id="GO:0140662">
    <property type="term" value="F:ATP-dependent protein folding chaperone"/>
    <property type="evidence" value="ECO:0007669"/>
    <property type="project" value="InterPro"/>
</dbReference>
<reference evidence="5" key="1">
    <citation type="submission" date="2022-11" db="UniProtKB">
        <authorList>
            <consortium name="WormBaseParasite"/>
        </authorList>
    </citation>
    <scope>IDENTIFICATION</scope>
</reference>
<keyword evidence="3" id="KW-0067">ATP-binding</keyword>
<dbReference type="GO" id="GO:0030968">
    <property type="term" value="P:endoplasmic reticulum unfolded protein response"/>
    <property type="evidence" value="ECO:0007669"/>
    <property type="project" value="TreeGrafter"/>
</dbReference>
<dbReference type="PRINTS" id="PR00301">
    <property type="entry name" value="HEATSHOCK70"/>
</dbReference>
<proteinExistence type="inferred from homology"/>
<evidence type="ECO:0000256" key="3">
    <source>
        <dbReference type="ARBA" id="ARBA00022840"/>
    </source>
</evidence>
<evidence type="ECO:0000313" key="4">
    <source>
        <dbReference type="Proteomes" id="UP000887578"/>
    </source>
</evidence>
<protein>
    <submittedName>
        <fullName evidence="5">Heat shock protein 70</fullName>
    </submittedName>
</protein>
<dbReference type="AlphaFoldDB" id="A0A914P8U3"/>
<dbReference type="Gene3D" id="3.90.640.10">
    <property type="entry name" value="Actin, Chain A, domain 4"/>
    <property type="match status" value="1"/>
</dbReference>
<dbReference type="PANTHER" id="PTHR45639">
    <property type="entry name" value="HSC70CB, ISOFORM G-RELATED"/>
    <property type="match status" value="1"/>
</dbReference>
<dbReference type="Gene3D" id="3.30.420.40">
    <property type="match status" value="2"/>
</dbReference>
<comment type="similarity">
    <text evidence="1">Belongs to the heat shock protein 70 family.</text>
</comment>
<dbReference type="SUPFAM" id="SSF53067">
    <property type="entry name" value="Actin-like ATPase domain"/>
    <property type="match status" value="2"/>
</dbReference>
<dbReference type="InterPro" id="IPR043129">
    <property type="entry name" value="ATPase_NBD"/>
</dbReference>
<dbReference type="Pfam" id="PF00012">
    <property type="entry name" value="HSP70"/>
    <property type="match status" value="1"/>
</dbReference>
<sequence>MVFHIGIDVSSGNVAAYNDITKEIFKFKIEYFDFDNDYKKICEFHKIIKTKCLGDIGFVCFHMYNNYNNEIRDEFIKNGKEYGFKKVLIINSFTEKHLGFLINLYEKPKIGDIFWTFTFENCVIWEKTETGSKLIKILDIEYALLTTENYLLKLKQNVEKDPILVIIDLKYYGNFSDIVKNTFPKCKCILHKNILETCEISLIKARIEADDPDLNADIKVCDISNYINSTIRVTIWDSEPYNGVKEILYLEKGQILPFEKQLIIPVESLEQSLVETYDIPQEPLINPNINVVGIDLGMTRCCVAVNRTNGIELIAIDGSERQLPSYISFKEKDPICGQLVINQLEFYANSSVFDIKSIIGKNYDEIVIRSTWPFEVIKNDINKPLIRVQDYDGNALEQNPEEISAILLKHIKQKVEEFQGKEMDEVVITIPNGFNQNQKIATLVAADLAGFKTVHLLEEPIAASIAYFVNRPIPPNFNLLLFDLGGGTLDLCIFKVELNTLKITAKGGDNNLGGTDFDNLLFQHFAKTLETKHETAINQRNKYRLMQKCVEIKHTLSIDFESR</sequence>
<name>A0A914P8U3_9BILA</name>
<dbReference type="WBParaSite" id="PDA_v2.g11130.t1">
    <property type="protein sequence ID" value="PDA_v2.g11130.t1"/>
    <property type="gene ID" value="PDA_v2.g11130"/>
</dbReference>
<evidence type="ECO:0000256" key="1">
    <source>
        <dbReference type="ARBA" id="ARBA00007381"/>
    </source>
</evidence>
<dbReference type="Gene3D" id="3.30.30.30">
    <property type="match status" value="1"/>
</dbReference>
<dbReference type="GO" id="GO:0005524">
    <property type="term" value="F:ATP binding"/>
    <property type="evidence" value="ECO:0007669"/>
    <property type="project" value="UniProtKB-KW"/>
</dbReference>
<keyword evidence="4" id="KW-1185">Reference proteome</keyword>
<dbReference type="PANTHER" id="PTHR45639:SF34">
    <property type="entry name" value="CHAPERONE PROTEIN DNAK"/>
    <property type="match status" value="1"/>
</dbReference>
<dbReference type="InterPro" id="IPR013126">
    <property type="entry name" value="Hsp_70_fam"/>
</dbReference>
<evidence type="ECO:0000313" key="5">
    <source>
        <dbReference type="WBParaSite" id="PDA_v2.g11130.t1"/>
    </source>
</evidence>
<keyword evidence="2" id="KW-0547">Nucleotide-binding</keyword>
<evidence type="ECO:0000256" key="2">
    <source>
        <dbReference type="ARBA" id="ARBA00022741"/>
    </source>
</evidence>
<dbReference type="Proteomes" id="UP000887578">
    <property type="component" value="Unplaced"/>
</dbReference>
<dbReference type="GO" id="GO:0034663">
    <property type="term" value="C:endoplasmic reticulum chaperone complex"/>
    <property type="evidence" value="ECO:0007669"/>
    <property type="project" value="TreeGrafter"/>
</dbReference>